<proteinExistence type="predicted"/>
<protein>
    <submittedName>
        <fullName evidence="2">Uncharacterized protein</fullName>
    </submittedName>
</protein>
<dbReference type="AlphaFoldDB" id="A0A556MJ18"/>
<accession>A0A556MJ18</accession>
<organism evidence="2 3">
    <name type="scientific">Fluviicola chungangensis</name>
    <dbReference type="NCBI Taxonomy" id="2597671"/>
    <lineage>
        <taxon>Bacteria</taxon>
        <taxon>Pseudomonadati</taxon>
        <taxon>Bacteroidota</taxon>
        <taxon>Flavobacteriia</taxon>
        <taxon>Flavobacteriales</taxon>
        <taxon>Crocinitomicaceae</taxon>
        <taxon>Fluviicola</taxon>
    </lineage>
</organism>
<dbReference type="OrthoDB" id="1492644at2"/>
<dbReference type="RefSeq" id="WP_144334522.1">
    <property type="nucleotide sequence ID" value="NZ_VLPL01000011.1"/>
</dbReference>
<evidence type="ECO:0000313" key="3">
    <source>
        <dbReference type="Proteomes" id="UP000316008"/>
    </source>
</evidence>
<sequence>MGTFKDITPEKEESIDPRKKAERERDSIGRLNKFSMFNVVKNAPVIDPKKIGNAFFNKLDFNKLIAYSYDGSHEQVLIENSWTIDKQIGLTQKQANTILSLLSRKNTFGTYSAGCFEPRLALVLYKDHSSIVQISICMDCNNLNYDPKINAIDGGLSEKGRKGIIAFCKELKFPYGELKN</sequence>
<keyword evidence="3" id="KW-1185">Reference proteome</keyword>
<dbReference type="EMBL" id="VLPL01000011">
    <property type="protein sequence ID" value="TSJ39863.1"/>
    <property type="molecule type" value="Genomic_DNA"/>
</dbReference>
<name>A0A556MJ18_9FLAO</name>
<evidence type="ECO:0000256" key="1">
    <source>
        <dbReference type="SAM" id="MobiDB-lite"/>
    </source>
</evidence>
<feature type="region of interest" description="Disordered" evidence="1">
    <location>
        <begin position="1"/>
        <end position="24"/>
    </location>
</feature>
<comment type="caution">
    <text evidence="2">The sequence shown here is derived from an EMBL/GenBank/DDBJ whole genome shotgun (WGS) entry which is preliminary data.</text>
</comment>
<gene>
    <name evidence="2" type="ORF">FO442_17560</name>
</gene>
<evidence type="ECO:0000313" key="2">
    <source>
        <dbReference type="EMBL" id="TSJ39863.1"/>
    </source>
</evidence>
<feature type="compositionally biased region" description="Basic and acidic residues" evidence="1">
    <location>
        <begin position="7"/>
        <end position="24"/>
    </location>
</feature>
<reference evidence="2 3" key="1">
    <citation type="submission" date="2019-07" db="EMBL/GenBank/DDBJ databases">
        <authorList>
            <person name="Huq M.A."/>
        </authorList>
    </citation>
    <scope>NUCLEOTIDE SEQUENCE [LARGE SCALE GENOMIC DNA]</scope>
    <source>
        <strain evidence="2 3">MAH-3</strain>
    </source>
</reference>
<dbReference type="Proteomes" id="UP000316008">
    <property type="component" value="Unassembled WGS sequence"/>
</dbReference>